<dbReference type="GO" id="GO:0016567">
    <property type="term" value="P:protein ubiquitination"/>
    <property type="evidence" value="ECO:0007669"/>
    <property type="project" value="TreeGrafter"/>
</dbReference>
<evidence type="ECO:0000256" key="7">
    <source>
        <dbReference type="PROSITE-ProRule" id="PRU00339"/>
    </source>
</evidence>
<dbReference type="InterPro" id="IPR019734">
    <property type="entry name" value="TPR_rpt"/>
</dbReference>
<dbReference type="FunFam" id="1.25.40.10:FF:000018">
    <property type="entry name" value="Cell division cycle protein 27 homolog B"/>
    <property type="match status" value="1"/>
</dbReference>
<accession>A0A482WRB6</accession>
<dbReference type="GO" id="GO:0051301">
    <property type="term" value="P:cell division"/>
    <property type="evidence" value="ECO:0007669"/>
    <property type="project" value="TreeGrafter"/>
</dbReference>
<comment type="caution">
    <text evidence="9">The sequence shown here is derived from an EMBL/GenBank/DDBJ whole genome shotgun (WGS) entry which is preliminary data.</text>
</comment>
<dbReference type="GO" id="GO:0007091">
    <property type="term" value="P:metaphase/anaphase transition of mitotic cell cycle"/>
    <property type="evidence" value="ECO:0007669"/>
    <property type="project" value="TreeGrafter"/>
</dbReference>
<dbReference type="SMART" id="SM00028">
    <property type="entry name" value="TPR"/>
    <property type="match status" value="8"/>
</dbReference>
<protein>
    <recommendedName>
        <fullName evidence="6">Cell division cycle protein 27 homolog</fullName>
    </recommendedName>
</protein>
<dbReference type="Proteomes" id="UP000291343">
    <property type="component" value="Unassembled WGS sequence"/>
</dbReference>
<dbReference type="OrthoDB" id="329563at2759"/>
<evidence type="ECO:0000256" key="8">
    <source>
        <dbReference type="SAM" id="MobiDB-lite"/>
    </source>
</evidence>
<feature type="repeat" description="TPR" evidence="7">
    <location>
        <begin position="507"/>
        <end position="540"/>
    </location>
</feature>
<dbReference type="PANTHER" id="PTHR12558">
    <property type="entry name" value="CELL DIVISION CYCLE 16,23,27"/>
    <property type="match status" value="1"/>
</dbReference>
<dbReference type="EMBL" id="QKKF02027168">
    <property type="protein sequence ID" value="RZF36053.1"/>
    <property type="molecule type" value="Genomic_DNA"/>
</dbReference>
<evidence type="ECO:0000256" key="6">
    <source>
        <dbReference type="ARBA" id="ARBA00039307"/>
    </source>
</evidence>
<dbReference type="SUPFAM" id="SSF48452">
    <property type="entry name" value="TPR-like"/>
    <property type="match status" value="2"/>
</dbReference>
<evidence type="ECO:0000256" key="4">
    <source>
        <dbReference type="ARBA" id="ARBA00023242"/>
    </source>
</evidence>
<evidence type="ECO:0000256" key="3">
    <source>
        <dbReference type="ARBA" id="ARBA00022803"/>
    </source>
</evidence>
<dbReference type="GO" id="GO:0031145">
    <property type="term" value="P:anaphase-promoting complex-dependent catabolic process"/>
    <property type="evidence" value="ECO:0007669"/>
    <property type="project" value="TreeGrafter"/>
</dbReference>
<keyword evidence="2" id="KW-0677">Repeat</keyword>
<dbReference type="InParanoid" id="A0A482WRB6"/>
<feature type="repeat" description="TPR" evidence="7">
    <location>
        <begin position="643"/>
        <end position="676"/>
    </location>
</feature>
<dbReference type="InterPro" id="IPR011990">
    <property type="entry name" value="TPR-like_helical_dom_sf"/>
</dbReference>
<evidence type="ECO:0000313" key="9">
    <source>
        <dbReference type="EMBL" id="RZF36053.1"/>
    </source>
</evidence>
<feature type="region of interest" description="Disordered" evidence="8">
    <location>
        <begin position="334"/>
        <end position="405"/>
    </location>
</feature>
<dbReference type="GO" id="GO:0005737">
    <property type="term" value="C:cytoplasm"/>
    <property type="evidence" value="ECO:0007669"/>
    <property type="project" value="TreeGrafter"/>
</dbReference>
<evidence type="ECO:0000256" key="1">
    <source>
        <dbReference type="ARBA" id="ARBA00004123"/>
    </source>
</evidence>
<comment type="subcellular location">
    <subcellularLocation>
        <location evidence="1">Nucleus</location>
    </subcellularLocation>
</comment>
<sequence length="794" mass="88373">MLVQEPVKAAIWHCLNHYAYPDAIFLAERLRAEVDSEDTLFLLATCYYRSGKPAQAYSVLNEKGANSPQCKYLLAKCCLDLNKLSEAESALTGGHGQMSSAGRQSGGGSCGLDEVAIEFGDAAGFALSLVARVCYASDRAAKGADAYRKALRINPFLWHSFEELCHRGEKPDPNKLFSLNSLDNLSAIIGSNQVASLHNVTANNSTYCEPLDHVYVNSSSTPVQVQNVLSSNIAISGIRPQYTPEETVHVTLTNHAPKRNPCKEFTQKLFSNISYSPFSPSFGVFPIDYTTSPSDVIASPIAPSSMVLPPSTLTEANDQKGLSKRMINRKDTPLHQSKPVFSQSGNTSHCVGNLTSPSGTPTSGPLQSAQNVRRSSRLFSNSYSVKENNKSPNRNKFVTPKSPRKVKSRISKTNLNKPSYNDLNERNRVVGERAETITVLEEPHAAVHGPYHQSLTRQALSLQKQSIEGLMSLLREIGTAYLHLSQFNCQKAIACLNDLPLRHYNTGWVLCVLGKAHFEMNDFQQAIKLFSRVRQLEPYRMQLMEVLSTALWQLQKESQLSVLAQELIALDRHSPTAWCAAGNCFSLQKEHDTAIKFFHRAVQVDPNFVYAYTLLGHEYVITEELEKAMSCFRNAIRICPRHYNAWYGIGTIYSKQERFQLAELHFRSALKINPNSAVLMCHIGVMQNALSKTEQALQTLNKAIEKDPRNPLCKFHRASIYFAAGRHAEALHELEQLKTIVPKESLVHKKLGQTHLALMHFSWATDLDPKGANSQIKEAIDPAISRSHAEESCE</sequence>
<dbReference type="SMR" id="A0A482WRB6"/>
<dbReference type="AlphaFoldDB" id="A0A482WRB6"/>
<evidence type="ECO:0000313" key="10">
    <source>
        <dbReference type="Proteomes" id="UP000291343"/>
    </source>
</evidence>
<feature type="compositionally biased region" description="Polar residues" evidence="8">
    <location>
        <begin position="339"/>
        <end position="396"/>
    </location>
</feature>
<comment type="similarity">
    <text evidence="5">Belongs to the APC3/CDC27 family.</text>
</comment>
<dbReference type="FunCoup" id="A0A482WRB6">
    <property type="interactions" value="2600"/>
</dbReference>
<organism evidence="9 10">
    <name type="scientific">Laodelphax striatellus</name>
    <name type="common">Small brown planthopper</name>
    <name type="synonym">Delphax striatella</name>
    <dbReference type="NCBI Taxonomy" id="195883"/>
    <lineage>
        <taxon>Eukaryota</taxon>
        <taxon>Metazoa</taxon>
        <taxon>Ecdysozoa</taxon>
        <taxon>Arthropoda</taxon>
        <taxon>Hexapoda</taxon>
        <taxon>Insecta</taxon>
        <taxon>Pterygota</taxon>
        <taxon>Neoptera</taxon>
        <taxon>Paraneoptera</taxon>
        <taxon>Hemiptera</taxon>
        <taxon>Auchenorrhyncha</taxon>
        <taxon>Fulgoroidea</taxon>
        <taxon>Delphacidae</taxon>
        <taxon>Criomorphinae</taxon>
        <taxon>Laodelphax</taxon>
    </lineage>
</organism>
<keyword evidence="3 7" id="KW-0802">TPR repeat</keyword>
<evidence type="ECO:0000256" key="5">
    <source>
        <dbReference type="ARBA" id="ARBA00038210"/>
    </source>
</evidence>
<dbReference type="PROSITE" id="PS50005">
    <property type="entry name" value="TPR"/>
    <property type="match status" value="5"/>
</dbReference>
<reference evidence="9 10" key="1">
    <citation type="journal article" date="2017" name="Gigascience">
        <title>Genome sequence of the small brown planthopper, Laodelphax striatellus.</title>
        <authorList>
            <person name="Zhu J."/>
            <person name="Jiang F."/>
            <person name="Wang X."/>
            <person name="Yang P."/>
            <person name="Bao Y."/>
            <person name="Zhao W."/>
            <person name="Wang W."/>
            <person name="Lu H."/>
            <person name="Wang Q."/>
            <person name="Cui N."/>
            <person name="Li J."/>
            <person name="Chen X."/>
            <person name="Luo L."/>
            <person name="Yu J."/>
            <person name="Kang L."/>
            <person name="Cui F."/>
        </authorList>
    </citation>
    <scope>NUCLEOTIDE SEQUENCE [LARGE SCALE GENOMIC DNA]</scope>
    <source>
        <strain evidence="9">Lst14</strain>
    </source>
</reference>
<gene>
    <name evidence="9" type="ORF">LSTR_LSTR005869</name>
</gene>
<name>A0A482WRB6_LAOST</name>
<keyword evidence="10" id="KW-1185">Reference proteome</keyword>
<proteinExistence type="inferred from homology"/>
<feature type="repeat" description="TPR" evidence="7">
    <location>
        <begin position="575"/>
        <end position="608"/>
    </location>
</feature>
<dbReference type="STRING" id="195883.A0A482WRB6"/>
<dbReference type="Gene3D" id="1.25.40.10">
    <property type="entry name" value="Tetratricopeptide repeat domain"/>
    <property type="match status" value="4"/>
</dbReference>
<dbReference type="GO" id="GO:0005680">
    <property type="term" value="C:anaphase-promoting complex"/>
    <property type="evidence" value="ECO:0007669"/>
    <property type="project" value="TreeGrafter"/>
</dbReference>
<dbReference type="Pfam" id="PF00515">
    <property type="entry name" value="TPR_1"/>
    <property type="match status" value="2"/>
</dbReference>
<dbReference type="Pfam" id="PF14559">
    <property type="entry name" value="TPR_19"/>
    <property type="match status" value="1"/>
</dbReference>
<feature type="repeat" description="TPR" evidence="7">
    <location>
        <begin position="609"/>
        <end position="642"/>
    </location>
</feature>
<dbReference type="Pfam" id="PF13181">
    <property type="entry name" value="TPR_8"/>
    <property type="match status" value="1"/>
</dbReference>
<dbReference type="PANTHER" id="PTHR12558:SF13">
    <property type="entry name" value="CELL DIVISION CYCLE PROTEIN 27 HOMOLOG"/>
    <property type="match status" value="1"/>
</dbReference>
<keyword evidence="4" id="KW-0539">Nucleus</keyword>
<dbReference type="Pfam" id="PF12895">
    <property type="entry name" value="ANAPC3"/>
    <property type="match status" value="1"/>
</dbReference>
<feature type="repeat" description="TPR" evidence="7">
    <location>
        <begin position="677"/>
        <end position="710"/>
    </location>
</feature>
<evidence type="ECO:0000256" key="2">
    <source>
        <dbReference type="ARBA" id="ARBA00022737"/>
    </source>
</evidence>